<feature type="transmembrane region" description="Helical" evidence="1">
    <location>
        <begin position="16"/>
        <end position="36"/>
    </location>
</feature>
<dbReference type="PANTHER" id="PTHR40465:SF1">
    <property type="entry name" value="DUF6534 DOMAIN-CONTAINING PROTEIN"/>
    <property type="match status" value="1"/>
</dbReference>
<keyword evidence="1" id="KW-0812">Transmembrane</keyword>
<dbReference type="OrthoDB" id="2733914at2759"/>
<feature type="transmembrane region" description="Helical" evidence="1">
    <location>
        <begin position="144"/>
        <end position="168"/>
    </location>
</feature>
<evidence type="ECO:0000313" key="4">
    <source>
        <dbReference type="Proteomes" id="UP000230002"/>
    </source>
</evidence>
<proteinExistence type="predicted"/>
<dbReference type="EMBL" id="AYKW01000023">
    <property type="protein sequence ID" value="PIL28936.1"/>
    <property type="molecule type" value="Genomic_DNA"/>
</dbReference>
<name>A0A2G8S577_9APHY</name>
<gene>
    <name evidence="3" type="ORF">GSI_08983</name>
</gene>
<dbReference type="AlphaFoldDB" id="A0A2G8S577"/>
<feature type="domain" description="DUF6534" evidence="2">
    <location>
        <begin position="192"/>
        <end position="279"/>
    </location>
</feature>
<dbReference type="PANTHER" id="PTHR40465">
    <property type="entry name" value="CHROMOSOME 1, WHOLE GENOME SHOTGUN SEQUENCE"/>
    <property type="match status" value="1"/>
</dbReference>
<evidence type="ECO:0000256" key="1">
    <source>
        <dbReference type="SAM" id="Phobius"/>
    </source>
</evidence>
<feature type="transmembrane region" description="Helical" evidence="1">
    <location>
        <begin position="69"/>
        <end position="89"/>
    </location>
</feature>
<sequence length="336" mass="36221">MSAAIPPSVLAGIKETLGAAVVGGILATTIYGITVLQTYTYFRRYPNDSTGLKTLASTPSLVEFARTELGLLQVGVLFILDTVTTVSIADGLYGYMVTDFGRPDQLSVTPISLAVEEGVTVVIATLCQLFFAHRLWVFSKHNKFLTFAIVALALGGLGPGIAITIHLFVNKEIFTLGSDYIRILSGFANGLAAVCDIVIAAGLCWYLQTGRTGYKRTDNIVDKLIVYAINRGVLTTACQTAHMITAVAFPGHFYFIPFAFCLGKFYCNTVLATLNVRQSLRQNDVVDTALEAGSRILGSTTRASDSAGDESLATIEFAKLRSRDQDHMTTTLDGKM</sequence>
<evidence type="ECO:0000313" key="3">
    <source>
        <dbReference type="EMBL" id="PIL28936.1"/>
    </source>
</evidence>
<keyword evidence="1" id="KW-0472">Membrane</keyword>
<dbReference type="Pfam" id="PF20152">
    <property type="entry name" value="DUF6534"/>
    <property type="match status" value="1"/>
</dbReference>
<keyword evidence="4" id="KW-1185">Reference proteome</keyword>
<accession>A0A2G8S577</accession>
<reference evidence="3 4" key="1">
    <citation type="journal article" date="2015" name="Sci. Rep.">
        <title>Chromosome-level genome map provides insights into diverse defense mechanisms in the medicinal fungus Ganoderma sinense.</title>
        <authorList>
            <person name="Zhu Y."/>
            <person name="Xu J."/>
            <person name="Sun C."/>
            <person name="Zhou S."/>
            <person name="Xu H."/>
            <person name="Nelson D.R."/>
            <person name="Qian J."/>
            <person name="Song J."/>
            <person name="Luo H."/>
            <person name="Xiang L."/>
            <person name="Li Y."/>
            <person name="Xu Z."/>
            <person name="Ji A."/>
            <person name="Wang L."/>
            <person name="Lu S."/>
            <person name="Hayward A."/>
            <person name="Sun W."/>
            <person name="Li X."/>
            <person name="Schwartz D.C."/>
            <person name="Wang Y."/>
            <person name="Chen S."/>
        </authorList>
    </citation>
    <scope>NUCLEOTIDE SEQUENCE [LARGE SCALE GENOMIC DNA]</scope>
    <source>
        <strain evidence="3 4">ZZ0214-1</strain>
    </source>
</reference>
<evidence type="ECO:0000259" key="2">
    <source>
        <dbReference type="Pfam" id="PF20152"/>
    </source>
</evidence>
<protein>
    <recommendedName>
        <fullName evidence="2">DUF6534 domain-containing protein</fullName>
    </recommendedName>
</protein>
<feature type="transmembrane region" description="Helical" evidence="1">
    <location>
        <begin position="109"/>
        <end position="132"/>
    </location>
</feature>
<dbReference type="Proteomes" id="UP000230002">
    <property type="component" value="Unassembled WGS sequence"/>
</dbReference>
<comment type="caution">
    <text evidence="3">The sequence shown here is derived from an EMBL/GenBank/DDBJ whole genome shotgun (WGS) entry which is preliminary data.</text>
</comment>
<dbReference type="InterPro" id="IPR045339">
    <property type="entry name" value="DUF6534"/>
</dbReference>
<organism evidence="3 4">
    <name type="scientific">Ganoderma sinense ZZ0214-1</name>
    <dbReference type="NCBI Taxonomy" id="1077348"/>
    <lineage>
        <taxon>Eukaryota</taxon>
        <taxon>Fungi</taxon>
        <taxon>Dikarya</taxon>
        <taxon>Basidiomycota</taxon>
        <taxon>Agaricomycotina</taxon>
        <taxon>Agaricomycetes</taxon>
        <taxon>Polyporales</taxon>
        <taxon>Polyporaceae</taxon>
        <taxon>Ganoderma</taxon>
    </lineage>
</organism>
<dbReference type="STRING" id="1077348.A0A2G8S577"/>
<feature type="transmembrane region" description="Helical" evidence="1">
    <location>
        <begin position="180"/>
        <end position="207"/>
    </location>
</feature>
<keyword evidence="1" id="KW-1133">Transmembrane helix</keyword>